<gene>
    <name evidence="1" type="ORF">ACFYXI_27295</name>
</gene>
<evidence type="ECO:0000313" key="1">
    <source>
        <dbReference type="EMBL" id="MFF3669300.1"/>
    </source>
</evidence>
<evidence type="ECO:0000313" key="2">
    <source>
        <dbReference type="Proteomes" id="UP001602013"/>
    </source>
</evidence>
<dbReference type="RefSeq" id="WP_387415264.1">
    <property type="nucleotide sequence ID" value="NZ_CP191998.1"/>
</dbReference>
<evidence type="ECO:0008006" key="3">
    <source>
        <dbReference type="Google" id="ProtNLM"/>
    </source>
</evidence>
<accession>A0ABW6T089</accession>
<protein>
    <recommendedName>
        <fullName evidence="3">Lipoprotein</fullName>
    </recommendedName>
</protein>
<keyword evidence="2" id="KW-1185">Reference proteome</keyword>
<reference evidence="1 2" key="1">
    <citation type="submission" date="2024-10" db="EMBL/GenBank/DDBJ databases">
        <title>The Natural Products Discovery Center: Release of the First 8490 Sequenced Strains for Exploring Actinobacteria Biosynthetic Diversity.</title>
        <authorList>
            <person name="Kalkreuter E."/>
            <person name="Kautsar S.A."/>
            <person name="Yang D."/>
            <person name="Bader C.D."/>
            <person name="Teijaro C.N."/>
            <person name="Fluegel L."/>
            <person name="Davis C.M."/>
            <person name="Simpson J.R."/>
            <person name="Lauterbach L."/>
            <person name="Steele A.D."/>
            <person name="Gui C."/>
            <person name="Meng S."/>
            <person name="Li G."/>
            <person name="Viehrig K."/>
            <person name="Ye F."/>
            <person name="Su P."/>
            <person name="Kiefer A.F."/>
            <person name="Nichols A."/>
            <person name="Cepeda A.J."/>
            <person name="Yan W."/>
            <person name="Fan B."/>
            <person name="Jiang Y."/>
            <person name="Adhikari A."/>
            <person name="Zheng C.-J."/>
            <person name="Schuster L."/>
            <person name="Cowan T.M."/>
            <person name="Smanski M.J."/>
            <person name="Chevrette M.G."/>
            <person name="De Carvalho L.P.S."/>
            <person name="Shen B."/>
        </authorList>
    </citation>
    <scope>NUCLEOTIDE SEQUENCE [LARGE SCALE GENOMIC DNA]</scope>
    <source>
        <strain evidence="1 2">NPDC002173</strain>
    </source>
</reference>
<dbReference type="Proteomes" id="UP001602013">
    <property type="component" value="Unassembled WGS sequence"/>
</dbReference>
<sequence>MTTASALVAELSGCASTAYTYVRDVAGATYFKVPSAWRKVDQGSLDGKLFGDPQSETARSQKQLTWTVGFDAHATPSADHLLVPGSIAGDRPFVMAKVQTLTPAQRDDASLNTLRNSSGLPVAVSEEARQQFESSAASPFKGFEVLSDQVLPVRDGVRGIRTVFNYRLLGGPVQTFDETAYLSADGSHVSTLLIRCTAACYKQRAKEIDLVARSFKIRRVTS</sequence>
<proteinExistence type="predicted"/>
<organism evidence="1 2">
    <name type="scientific">Microtetraspora malaysiensis</name>
    <dbReference type="NCBI Taxonomy" id="161358"/>
    <lineage>
        <taxon>Bacteria</taxon>
        <taxon>Bacillati</taxon>
        <taxon>Actinomycetota</taxon>
        <taxon>Actinomycetes</taxon>
        <taxon>Streptosporangiales</taxon>
        <taxon>Streptosporangiaceae</taxon>
        <taxon>Microtetraspora</taxon>
    </lineage>
</organism>
<dbReference type="EMBL" id="JBIASD010000020">
    <property type="protein sequence ID" value="MFF3669300.1"/>
    <property type="molecule type" value="Genomic_DNA"/>
</dbReference>
<name>A0ABW6T089_9ACTN</name>
<comment type="caution">
    <text evidence="1">The sequence shown here is derived from an EMBL/GenBank/DDBJ whole genome shotgun (WGS) entry which is preliminary data.</text>
</comment>